<dbReference type="Pfam" id="PF00753">
    <property type="entry name" value="Lactamase_B"/>
    <property type="match status" value="1"/>
</dbReference>
<feature type="domain" description="Metallo-beta-lactamase" evidence="1">
    <location>
        <begin position="23"/>
        <end position="230"/>
    </location>
</feature>
<dbReference type="AlphaFoldDB" id="A0A9J6QHJ5"/>
<keyword evidence="3" id="KW-1185">Reference proteome</keyword>
<sequence>MKISKQVHQIRIYFHVTEEIERFVNVYLIEGKEGCHLIDTGVAGAEKLIKKSLLRHERQPSQLKSIFLTHSHPDHMGAACRIKKRTGAKVYASAVEKPWIEDIGRQFAARPIPNFYKLLEDSVSVDESLEGGEVLCLEPRVTIRALATPGHSAGSLSYFFEEEGILFTGDAVPVADETPIYVNYQQSLESLDRIEEMDQVQLYCSAWADVWQAGEGRKRVAEAKDLLAGINKTVGKALEEDESLENTAVFKRVCEAMELDSTKANPLFRTSIYANIEELRSDRK</sequence>
<dbReference type="InterPro" id="IPR036866">
    <property type="entry name" value="RibonucZ/Hydroxyglut_hydro"/>
</dbReference>
<dbReference type="PANTHER" id="PTHR42951:SF17">
    <property type="entry name" value="METALLO-BETA-LACTAMASE DOMAIN-CONTAINING PROTEIN"/>
    <property type="match status" value="1"/>
</dbReference>
<dbReference type="PANTHER" id="PTHR42951">
    <property type="entry name" value="METALLO-BETA-LACTAMASE DOMAIN-CONTAINING"/>
    <property type="match status" value="1"/>
</dbReference>
<evidence type="ECO:0000313" key="2">
    <source>
        <dbReference type="EMBL" id="MCU7376984.1"/>
    </source>
</evidence>
<dbReference type="EMBL" id="JAOSHN010000001">
    <property type="protein sequence ID" value="MCU7376984.1"/>
    <property type="molecule type" value="Genomic_DNA"/>
</dbReference>
<proteinExistence type="predicted"/>
<dbReference type="Gene3D" id="3.60.15.10">
    <property type="entry name" value="Ribonuclease Z/Hydroxyacylglutathione hydrolase-like"/>
    <property type="match status" value="1"/>
</dbReference>
<dbReference type="SMART" id="SM00849">
    <property type="entry name" value="Lactamase_B"/>
    <property type="match status" value="1"/>
</dbReference>
<protein>
    <submittedName>
        <fullName evidence="2">MBL fold metallo-hydrolase</fullName>
    </submittedName>
</protein>
<accession>A0A9J6QHJ5</accession>
<dbReference type="InterPro" id="IPR050855">
    <property type="entry name" value="NDM-1-like"/>
</dbReference>
<name>A0A9J6QHJ5_9FIRM</name>
<evidence type="ECO:0000313" key="3">
    <source>
        <dbReference type="Proteomes" id="UP001065549"/>
    </source>
</evidence>
<dbReference type="SUPFAM" id="SSF56281">
    <property type="entry name" value="Metallo-hydrolase/oxidoreductase"/>
    <property type="match status" value="1"/>
</dbReference>
<organism evidence="2 3">
    <name type="scientific">Hominibacterium faecale</name>
    <dbReference type="NCBI Taxonomy" id="2839743"/>
    <lineage>
        <taxon>Bacteria</taxon>
        <taxon>Bacillati</taxon>
        <taxon>Bacillota</taxon>
        <taxon>Clostridia</taxon>
        <taxon>Peptostreptococcales</taxon>
        <taxon>Anaerovoracaceae</taxon>
        <taxon>Hominibacterium</taxon>
    </lineage>
</organism>
<dbReference type="RefSeq" id="WP_253020527.1">
    <property type="nucleotide sequence ID" value="NZ_JAOSHN010000001.1"/>
</dbReference>
<gene>
    <name evidence="2" type="ORF">OBO34_01305</name>
</gene>
<dbReference type="CDD" id="cd07721">
    <property type="entry name" value="yflN-like_MBL-fold"/>
    <property type="match status" value="1"/>
</dbReference>
<dbReference type="Proteomes" id="UP001065549">
    <property type="component" value="Unassembled WGS sequence"/>
</dbReference>
<comment type="caution">
    <text evidence="2">The sequence shown here is derived from an EMBL/GenBank/DDBJ whole genome shotgun (WGS) entry which is preliminary data.</text>
</comment>
<reference evidence="2" key="1">
    <citation type="submission" date="2022-09" db="EMBL/GenBank/DDBJ databases">
        <title>Culturomic study of gut microbiota in children with autism spectrum disorder.</title>
        <authorList>
            <person name="Efimov B.A."/>
            <person name="Chaplin A.V."/>
            <person name="Sokolova S.R."/>
            <person name="Pikina A.P."/>
            <person name="Korzhanova M."/>
            <person name="Belova V."/>
            <person name="Korostin D."/>
        </authorList>
    </citation>
    <scope>NUCLEOTIDE SEQUENCE</scope>
    <source>
        <strain evidence="2">ASD5510</strain>
    </source>
</reference>
<dbReference type="InterPro" id="IPR001279">
    <property type="entry name" value="Metallo-B-lactamas"/>
</dbReference>
<evidence type="ECO:0000259" key="1">
    <source>
        <dbReference type="SMART" id="SM00849"/>
    </source>
</evidence>